<protein>
    <recommendedName>
        <fullName evidence="1">Adaptor protein ClpS core domain-containing protein</fullName>
    </recommendedName>
</protein>
<dbReference type="GO" id="GO:0030163">
    <property type="term" value="P:protein catabolic process"/>
    <property type="evidence" value="ECO:0007669"/>
    <property type="project" value="InterPro"/>
</dbReference>
<accession>A0A382MMK1</accession>
<organism evidence="2">
    <name type="scientific">marine metagenome</name>
    <dbReference type="NCBI Taxonomy" id="408172"/>
    <lineage>
        <taxon>unclassified sequences</taxon>
        <taxon>metagenomes</taxon>
        <taxon>ecological metagenomes</taxon>
    </lineage>
</organism>
<dbReference type="InterPro" id="IPR022935">
    <property type="entry name" value="ClpS"/>
</dbReference>
<dbReference type="Gene3D" id="3.30.1390.10">
    <property type="match status" value="1"/>
</dbReference>
<proteinExistence type="inferred from homology"/>
<gene>
    <name evidence="2" type="ORF">METZ01_LOCUS301496</name>
</gene>
<name>A0A382MMK1_9ZZZZ</name>
<dbReference type="InterPro" id="IPR003769">
    <property type="entry name" value="ClpS_core"/>
</dbReference>
<dbReference type="Pfam" id="PF02617">
    <property type="entry name" value="ClpS"/>
    <property type="match status" value="1"/>
</dbReference>
<dbReference type="GO" id="GO:0006508">
    <property type="term" value="P:proteolysis"/>
    <property type="evidence" value="ECO:0007669"/>
    <property type="project" value="InterPro"/>
</dbReference>
<evidence type="ECO:0000313" key="2">
    <source>
        <dbReference type="EMBL" id="SVC48642.1"/>
    </source>
</evidence>
<dbReference type="AlphaFoldDB" id="A0A382MMK1"/>
<dbReference type="HAMAP" id="MF_00302">
    <property type="entry name" value="ClpS"/>
    <property type="match status" value="1"/>
</dbReference>
<feature type="domain" description="Adaptor protein ClpS core" evidence="1">
    <location>
        <begin position="22"/>
        <end position="99"/>
    </location>
</feature>
<evidence type="ECO:0000259" key="1">
    <source>
        <dbReference type="Pfam" id="PF02617"/>
    </source>
</evidence>
<sequence>MIESNEKEKIQSNTKSLLTIGEPKQYYVVMHNDNKTPFDFVVDILVGLFNHDKDTAAELAHKIHTDEKAIVGMYNLEIAEQKVEETVKASRVANYPLSVSIEPAA</sequence>
<reference evidence="2" key="1">
    <citation type="submission" date="2018-05" db="EMBL/GenBank/DDBJ databases">
        <authorList>
            <person name="Lanie J.A."/>
            <person name="Ng W.-L."/>
            <person name="Kazmierczak K.M."/>
            <person name="Andrzejewski T.M."/>
            <person name="Davidsen T.M."/>
            <person name="Wayne K.J."/>
            <person name="Tettelin H."/>
            <person name="Glass J.I."/>
            <person name="Rusch D."/>
            <person name="Podicherti R."/>
            <person name="Tsui H.-C.T."/>
            <person name="Winkler M.E."/>
        </authorList>
    </citation>
    <scope>NUCLEOTIDE SEQUENCE</scope>
</reference>
<dbReference type="InterPro" id="IPR014719">
    <property type="entry name" value="Ribosomal_bL12_C/ClpS-like"/>
</dbReference>
<dbReference type="EMBL" id="UINC01093874">
    <property type="protein sequence ID" value="SVC48642.1"/>
    <property type="molecule type" value="Genomic_DNA"/>
</dbReference>
<dbReference type="SUPFAM" id="SSF54736">
    <property type="entry name" value="ClpS-like"/>
    <property type="match status" value="1"/>
</dbReference>